<name>A0A941IC99_9BACI</name>
<evidence type="ECO:0000313" key="2">
    <source>
        <dbReference type="EMBL" id="MBR7797266.1"/>
    </source>
</evidence>
<proteinExistence type="predicted"/>
<feature type="domain" description="Beta-lactamase-related" evidence="1">
    <location>
        <begin position="9"/>
        <end position="327"/>
    </location>
</feature>
<dbReference type="EMBL" id="JAGSOT010000048">
    <property type="protein sequence ID" value="MBR7797266.1"/>
    <property type="molecule type" value="Genomic_DNA"/>
</dbReference>
<dbReference type="Pfam" id="PF00144">
    <property type="entry name" value="Beta-lactamase"/>
    <property type="match status" value="1"/>
</dbReference>
<sequence>MHNNKWSIFESYVNQLMLDGHVPGAAVAVSKNGETIYMNGFGYRDVKNKKLVTVDTIFGIASITKSFTALAIMKLESEGKLSVDDPVIKYLPDFQLKTEDMSQIKIHHLLSHTVGLPPIERYQELNRFHEHISYLATIHERPLGKPGEYLSYCNDLYLLLGAIIEKVTGRLFRKYMIEEIIAPLEMHRTTYSTEDIKKFGNVTVQYDYDPVAKSFQSNPWENLGNYETSGGLRSTVVDLIKYGNVYVDTLASEQSTWQHINYQKMWKPVFPIGKNECYGYGVRTEQDYFGYQLVKHGGSLPGVSSYFGFIPEEKIVVAVLTNVSSGPKIDIWKAALHTALGIPIKQKKKEAPDYHLSPKELQALIGTYATNKKGSRLEIRIINNVLVAETNGHSSVVKAIDYQTLVIKDSGKVVKFFIDDNGVAWAAFINLRMLPRVEGAAV</sequence>
<dbReference type="SUPFAM" id="SSF56601">
    <property type="entry name" value="beta-lactamase/transpeptidase-like"/>
    <property type="match status" value="1"/>
</dbReference>
<dbReference type="InterPro" id="IPR001466">
    <property type="entry name" value="Beta-lactam-related"/>
</dbReference>
<reference evidence="2" key="1">
    <citation type="submission" date="2021-04" db="EMBL/GenBank/DDBJ databases">
        <title>Isolation and polyphasic classification of algal microorganism.</title>
        <authorList>
            <person name="Wang S."/>
        </authorList>
    </citation>
    <scope>NUCLEOTIDE SEQUENCE</scope>
    <source>
        <strain evidence="2">720a</strain>
    </source>
</reference>
<accession>A0A941IC99</accession>
<dbReference type="Gene3D" id="3.40.710.10">
    <property type="entry name" value="DD-peptidase/beta-lactamase superfamily"/>
    <property type="match status" value="1"/>
</dbReference>
<dbReference type="Proteomes" id="UP000675284">
    <property type="component" value="Unassembled WGS sequence"/>
</dbReference>
<dbReference type="InterPro" id="IPR012338">
    <property type="entry name" value="Beta-lactam/transpept-like"/>
</dbReference>
<dbReference type="AlphaFoldDB" id="A0A941IC99"/>
<dbReference type="PANTHER" id="PTHR46825">
    <property type="entry name" value="D-ALANYL-D-ALANINE-CARBOXYPEPTIDASE/ENDOPEPTIDASE AMPH"/>
    <property type="match status" value="1"/>
</dbReference>
<gene>
    <name evidence="2" type="ORF">KCX74_14615</name>
</gene>
<dbReference type="RefSeq" id="WP_166530671.1">
    <property type="nucleotide sequence ID" value="NZ_CP115959.1"/>
</dbReference>
<keyword evidence="3" id="KW-1185">Reference proteome</keyword>
<comment type="caution">
    <text evidence="2">The sequence shown here is derived from an EMBL/GenBank/DDBJ whole genome shotgun (WGS) entry which is preliminary data.</text>
</comment>
<dbReference type="InterPro" id="IPR050491">
    <property type="entry name" value="AmpC-like"/>
</dbReference>
<protein>
    <submittedName>
        <fullName evidence="2">Beta-lactamase family protein</fullName>
    </submittedName>
</protein>
<evidence type="ECO:0000259" key="1">
    <source>
        <dbReference type="Pfam" id="PF00144"/>
    </source>
</evidence>
<dbReference type="PANTHER" id="PTHR46825:SF9">
    <property type="entry name" value="BETA-LACTAMASE-RELATED DOMAIN-CONTAINING PROTEIN"/>
    <property type="match status" value="1"/>
</dbReference>
<evidence type="ECO:0000313" key="3">
    <source>
        <dbReference type="Proteomes" id="UP000675284"/>
    </source>
</evidence>
<organism evidence="2 3">
    <name type="scientific">Virgibacillus salarius</name>
    <dbReference type="NCBI Taxonomy" id="447199"/>
    <lineage>
        <taxon>Bacteria</taxon>
        <taxon>Bacillati</taxon>
        <taxon>Bacillota</taxon>
        <taxon>Bacilli</taxon>
        <taxon>Bacillales</taxon>
        <taxon>Bacillaceae</taxon>
        <taxon>Virgibacillus</taxon>
    </lineage>
</organism>